<reference evidence="3" key="1">
    <citation type="submission" date="2016-06" db="UniProtKB">
        <authorList>
            <consortium name="WormBaseParasite"/>
        </authorList>
    </citation>
    <scope>IDENTIFICATION</scope>
</reference>
<dbReference type="Proteomes" id="UP000271098">
    <property type="component" value="Unassembled WGS sequence"/>
</dbReference>
<protein>
    <submittedName>
        <fullName evidence="3">Transmembrane protein</fullName>
    </submittedName>
</protein>
<accession>A0A183DK17</accession>
<organism evidence="3">
    <name type="scientific">Gongylonema pulchrum</name>
    <dbReference type="NCBI Taxonomy" id="637853"/>
    <lineage>
        <taxon>Eukaryota</taxon>
        <taxon>Metazoa</taxon>
        <taxon>Ecdysozoa</taxon>
        <taxon>Nematoda</taxon>
        <taxon>Chromadorea</taxon>
        <taxon>Rhabditida</taxon>
        <taxon>Spirurina</taxon>
        <taxon>Spiruromorpha</taxon>
        <taxon>Spiruroidea</taxon>
        <taxon>Gongylonematidae</taxon>
        <taxon>Gongylonema</taxon>
    </lineage>
</organism>
<proteinExistence type="predicted"/>
<sequence length="79" mass="8613">MDFDCKDILNCTGSSFISTVVLLSMQFWISLRKAVTINSNLMIAKMDSDGADAGGEALVSTIGSNIQRLSQYGLFLQLF</sequence>
<reference evidence="1 2" key="2">
    <citation type="submission" date="2018-11" db="EMBL/GenBank/DDBJ databases">
        <authorList>
            <consortium name="Pathogen Informatics"/>
        </authorList>
    </citation>
    <scope>NUCLEOTIDE SEQUENCE [LARGE SCALE GENOMIC DNA]</scope>
</reference>
<name>A0A183DK17_9BILA</name>
<gene>
    <name evidence="1" type="ORF">GPUH_LOCUS9058</name>
</gene>
<dbReference type="EMBL" id="UYRT01028445">
    <property type="protein sequence ID" value="VDK67712.1"/>
    <property type="molecule type" value="Genomic_DNA"/>
</dbReference>
<evidence type="ECO:0000313" key="3">
    <source>
        <dbReference type="WBParaSite" id="GPUH_0000906801-mRNA-1"/>
    </source>
</evidence>
<keyword evidence="2" id="KW-1185">Reference proteome</keyword>
<dbReference type="AlphaFoldDB" id="A0A183DK17"/>
<evidence type="ECO:0000313" key="1">
    <source>
        <dbReference type="EMBL" id="VDK67712.1"/>
    </source>
</evidence>
<dbReference type="WBParaSite" id="GPUH_0000906801-mRNA-1">
    <property type="protein sequence ID" value="GPUH_0000906801-mRNA-1"/>
    <property type="gene ID" value="GPUH_0000906801"/>
</dbReference>
<evidence type="ECO:0000313" key="2">
    <source>
        <dbReference type="Proteomes" id="UP000271098"/>
    </source>
</evidence>